<gene>
    <name evidence="1" type="ORF">D3273_13485</name>
</gene>
<protein>
    <submittedName>
        <fullName evidence="1">Uncharacterized protein</fullName>
    </submittedName>
</protein>
<dbReference type="EMBL" id="QYBB01000014">
    <property type="protein sequence ID" value="RYC31396.1"/>
    <property type="molecule type" value="Genomic_DNA"/>
</dbReference>
<keyword evidence="2" id="KW-1185">Reference proteome</keyword>
<accession>A0A4Q2U8T0</accession>
<comment type="caution">
    <text evidence="1">The sequence shown here is derived from an EMBL/GenBank/DDBJ whole genome shotgun (WGS) entry which is preliminary data.</text>
</comment>
<evidence type="ECO:0000313" key="2">
    <source>
        <dbReference type="Proteomes" id="UP000290759"/>
    </source>
</evidence>
<sequence>MLDREIQAVPRDLAADEVKGAAHAALPKLLALATAAAIDIDMPVRRASQRTARGVWIFPGEALF</sequence>
<reference evidence="1 2" key="2">
    <citation type="submission" date="2019-02" db="EMBL/GenBank/DDBJ databases">
        <title>'Lichenibacterium ramalinii' gen. nov. sp. nov., 'Lichenibacterium minor' gen. nov. sp. nov.</title>
        <authorList>
            <person name="Pankratov T."/>
        </authorList>
    </citation>
    <scope>NUCLEOTIDE SEQUENCE [LARGE SCALE GENOMIC DNA]</scope>
    <source>
        <strain evidence="1 2">RmlP026</strain>
    </source>
</reference>
<dbReference type="AlphaFoldDB" id="A0A4Q2U8T0"/>
<reference evidence="1 2" key="1">
    <citation type="submission" date="2018-12" db="EMBL/GenBank/DDBJ databases">
        <authorList>
            <person name="Grouzdev D.S."/>
            <person name="Krutkina M.S."/>
        </authorList>
    </citation>
    <scope>NUCLEOTIDE SEQUENCE [LARGE SCALE GENOMIC DNA]</scope>
    <source>
        <strain evidence="1 2">RmlP026</strain>
    </source>
</reference>
<proteinExistence type="predicted"/>
<dbReference type="RefSeq" id="WP_129227385.1">
    <property type="nucleotide sequence ID" value="NZ_QYBB01000014.1"/>
</dbReference>
<organism evidence="1 2">
    <name type="scientific">Lichenibacterium minor</name>
    <dbReference type="NCBI Taxonomy" id="2316528"/>
    <lineage>
        <taxon>Bacteria</taxon>
        <taxon>Pseudomonadati</taxon>
        <taxon>Pseudomonadota</taxon>
        <taxon>Alphaproteobacteria</taxon>
        <taxon>Hyphomicrobiales</taxon>
        <taxon>Lichenihabitantaceae</taxon>
        <taxon>Lichenibacterium</taxon>
    </lineage>
</organism>
<evidence type="ECO:0000313" key="1">
    <source>
        <dbReference type="EMBL" id="RYC31396.1"/>
    </source>
</evidence>
<dbReference type="Proteomes" id="UP000290759">
    <property type="component" value="Unassembled WGS sequence"/>
</dbReference>
<name>A0A4Q2U8T0_9HYPH</name>